<accession>A0A1X2G9B0</accession>
<comment type="caution">
    <text evidence="2">The sequence shown here is derived from an EMBL/GenBank/DDBJ whole genome shotgun (WGS) entry which is preliminary data.</text>
</comment>
<reference evidence="2 3" key="1">
    <citation type="submission" date="2016-07" db="EMBL/GenBank/DDBJ databases">
        <title>Pervasive Adenine N6-methylation of Active Genes in Fungi.</title>
        <authorList>
            <consortium name="DOE Joint Genome Institute"/>
            <person name="Mondo S.J."/>
            <person name="Dannebaum R.O."/>
            <person name="Kuo R.C."/>
            <person name="Labutti K."/>
            <person name="Haridas S."/>
            <person name="Kuo A."/>
            <person name="Salamov A."/>
            <person name="Ahrendt S.R."/>
            <person name="Lipzen A."/>
            <person name="Sullivan W."/>
            <person name="Andreopoulos W.B."/>
            <person name="Clum A."/>
            <person name="Lindquist E."/>
            <person name="Daum C."/>
            <person name="Ramamoorthy G.K."/>
            <person name="Gryganskyi A."/>
            <person name="Culley D."/>
            <person name="Magnuson J.K."/>
            <person name="James T.Y."/>
            <person name="O'Malley M.A."/>
            <person name="Stajich J.E."/>
            <person name="Spatafora J.W."/>
            <person name="Visel A."/>
            <person name="Grigoriev I.V."/>
        </authorList>
    </citation>
    <scope>NUCLEOTIDE SEQUENCE [LARGE SCALE GENOMIC DNA]</scope>
    <source>
        <strain evidence="2 3">NRRL 3301</strain>
    </source>
</reference>
<feature type="transmembrane region" description="Helical" evidence="1">
    <location>
        <begin position="103"/>
        <end position="128"/>
    </location>
</feature>
<proteinExistence type="predicted"/>
<dbReference type="Proteomes" id="UP000242146">
    <property type="component" value="Unassembled WGS sequence"/>
</dbReference>
<keyword evidence="1" id="KW-0812">Transmembrane</keyword>
<protein>
    <submittedName>
        <fullName evidence="2">Uncharacterized protein</fullName>
    </submittedName>
</protein>
<evidence type="ECO:0000256" key="1">
    <source>
        <dbReference type="SAM" id="Phobius"/>
    </source>
</evidence>
<feature type="transmembrane region" description="Helical" evidence="1">
    <location>
        <begin position="72"/>
        <end position="91"/>
    </location>
</feature>
<keyword evidence="1" id="KW-1133">Transmembrane helix</keyword>
<dbReference type="EMBL" id="MCGT01000033">
    <property type="protein sequence ID" value="ORX47486.1"/>
    <property type="molecule type" value="Genomic_DNA"/>
</dbReference>
<evidence type="ECO:0000313" key="2">
    <source>
        <dbReference type="EMBL" id="ORX47486.1"/>
    </source>
</evidence>
<sequence length="129" mass="14230">MENSFSQGTDVHNLVSIDGKQRAGVIAKNGCCGSRLCKTFGLKSWKLSHLILVKLADQVLMGMPLGERLQSLGHFCSNISLSLLIFLILTLRWACTVITTNYICVVLASLDHVGNWLLAFFAIARFFVV</sequence>
<gene>
    <name evidence="2" type="ORF">DM01DRAFT_301848</name>
</gene>
<evidence type="ECO:0000313" key="3">
    <source>
        <dbReference type="Proteomes" id="UP000242146"/>
    </source>
</evidence>
<name>A0A1X2G9B0_9FUNG</name>
<dbReference type="AlphaFoldDB" id="A0A1X2G9B0"/>
<keyword evidence="3" id="KW-1185">Reference proteome</keyword>
<keyword evidence="1" id="KW-0472">Membrane</keyword>
<organism evidence="2 3">
    <name type="scientific">Hesseltinella vesiculosa</name>
    <dbReference type="NCBI Taxonomy" id="101127"/>
    <lineage>
        <taxon>Eukaryota</taxon>
        <taxon>Fungi</taxon>
        <taxon>Fungi incertae sedis</taxon>
        <taxon>Mucoromycota</taxon>
        <taxon>Mucoromycotina</taxon>
        <taxon>Mucoromycetes</taxon>
        <taxon>Mucorales</taxon>
        <taxon>Cunninghamellaceae</taxon>
        <taxon>Hesseltinella</taxon>
    </lineage>
</organism>